<feature type="compositionally biased region" description="Polar residues" evidence="5">
    <location>
        <begin position="521"/>
        <end position="530"/>
    </location>
</feature>
<feature type="compositionally biased region" description="Low complexity" evidence="5">
    <location>
        <begin position="531"/>
        <end position="545"/>
    </location>
</feature>
<dbReference type="EMBL" id="GG662443">
    <property type="protein sequence ID" value="EAS04616.3"/>
    <property type="molecule type" value="Genomic_DNA"/>
</dbReference>
<reference evidence="8" key="1">
    <citation type="journal article" date="2006" name="PLoS Biol.">
        <title>Macronuclear genome sequence of the ciliate Tetrahymena thermophila, a model eukaryote.</title>
        <authorList>
            <person name="Eisen J.A."/>
            <person name="Coyne R.S."/>
            <person name="Wu M."/>
            <person name="Wu D."/>
            <person name="Thiagarajan M."/>
            <person name="Wortman J.R."/>
            <person name="Badger J.H."/>
            <person name="Ren Q."/>
            <person name="Amedeo P."/>
            <person name="Jones K.M."/>
            <person name="Tallon L.J."/>
            <person name="Delcher A.L."/>
            <person name="Salzberg S.L."/>
            <person name="Silva J.C."/>
            <person name="Haas B.J."/>
            <person name="Majoros W.H."/>
            <person name="Farzad M."/>
            <person name="Carlton J.M."/>
            <person name="Smith R.K. Jr."/>
            <person name="Garg J."/>
            <person name="Pearlman R.E."/>
            <person name="Karrer K.M."/>
            <person name="Sun L."/>
            <person name="Manning G."/>
            <person name="Elde N.C."/>
            <person name="Turkewitz A.P."/>
            <person name="Asai D.J."/>
            <person name="Wilkes D.E."/>
            <person name="Wang Y."/>
            <person name="Cai H."/>
            <person name="Collins K."/>
            <person name="Stewart B.A."/>
            <person name="Lee S.R."/>
            <person name="Wilamowska K."/>
            <person name="Weinberg Z."/>
            <person name="Ruzzo W.L."/>
            <person name="Wloga D."/>
            <person name="Gaertig J."/>
            <person name="Frankel J."/>
            <person name="Tsao C.-C."/>
            <person name="Gorovsky M.A."/>
            <person name="Keeling P.J."/>
            <person name="Waller R.F."/>
            <person name="Patron N.J."/>
            <person name="Cherry J.M."/>
            <person name="Stover N.A."/>
            <person name="Krieger C.J."/>
            <person name="del Toro C."/>
            <person name="Ryder H.F."/>
            <person name="Williamson S.C."/>
            <person name="Barbeau R.A."/>
            <person name="Hamilton E.P."/>
            <person name="Orias E."/>
        </authorList>
    </citation>
    <scope>NUCLEOTIDE SEQUENCE [LARGE SCALE GENOMIC DNA]</scope>
    <source>
        <strain evidence="8">SB210</strain>
    </source>
</reference>
<feature type="region of interest" description="Disordered" evidence="5">
    <location>
        <begin position="45"/>
        <end position="64"/>
    </location>
</feature>
<feature type="compositionally biased region" description="Polar residues" evidence="5">
    <location>
        <begin position="629"/>
        <end position="656"/>
    </location>
</feature>
<feature type="zinc finger region" description="C3H1-type" evidence="4">
    <location>
        <begin position="166"/>
        <end position="194"/>
    </location>
</feature>
<dbReference type="eggNOG" id="KOG1595">
    <property type="taxonomic scope" value="Eukaryota"/>
</dbReference>
<dbReference type="PANTHER" id="PTHR14493:SF50">
    <property type="entry name" value="RING FINGER PROTEIN UNKEMPT"/>
    <property type="match status" value="1"/>
</dbReference>
<keyword evidence="8" id="KW-1185">Reference proteome</keyword>
<feature type="compositionally biased region" description="Polar residues" evidence="5">
    <location>
        <begin position="586"/>
        <end position="609"/>
    </location>
</feature>
<evidence type="ECO:0000256" key="5">
    <source>
        <dbReference type="SAM" id="MobiDB-lite"/>
    </source>
</evidence>
<dbReference type="AlphaFoldDB" id="I7M3Z8"/>
<feature type="domain" description="C3H1-type" evidence="6">
    <location>
        <begin position="166"/>
        <end position="194"/>
    </location>
</feature>
<dbReference type="SMART" id="SM00356">
    <property type="entry name" value="ZnF_C3H1"/>
    <property type="match status" value="3"/>
</dbReference>
<feature type="compositionally biased region" description="Low complexity" evidence="5">
    <location>
        <begin position="347"/>
        <end position="374"/>
    </location>
</feature>
<dbReference type="SUPFAM" id="SSF90229">
    <property type="entry name" value="CCCH zinc finger"/>
    <property type="match status" value="1"/>
</dbReference>
<dbReference type="KEGG" id="tet:TTHERM_00239370"/>
<evidence type="ECO:0000313" key="8">
    <source>
        <dbReference type="Proteomes" id="UP000009168"/>
    </source>
</evidence>
<keyword evidence="3 4" id="KW-0862">Zinc</keyword>
<dbReference type="Proteomes" id="UP000009168">
    <property type="component" value="Unassembled WGS sequence"/>
</dbReference>
<protein>
    <submittedName>
        <fullName evidence="7">Zinc finger CCCH type domain protein</fullName>
    </submittedName>
</protein>
<accession>I7M3Z8</accession>
<sequence length="684" mass="79859">MQMSFNQQFTQSGSFPIQQYPSMNGSTYSYSKSINMNAKNQSDFRNSLFSTNTDGPSSSQIPQQFQGQFSNNDLRFSPPTSYQQQQQQNIEKGYIEHLDLSTFKIEKCKITENHNIYRCPYYHNSNDRRRVCQVLSEQCDQGDRCSLKDQCPKAHSSAEVHYSKDQYKKKFCKHIKNLNNCEYGNYCSYAHSEQDILIELIHLLEKDDDFYMFHYKTVMCPFIDCQQRDKCEYYHNTQDFRRRPDQYSYEPETCPKWPSKDQIKQYEKGCPEGYNCNKCHGWKELDYHPKVYKTRSCEKCKKQQHCPHYHNSKEKRQVPDTVLQKIFRLVPKNSFYLQMKKQLSSSLNNSLNNNENSSFTTNNSRNNNSSFMNSQIQPNPASNSYQSKILSQSNVSQQDMFMLNQNILQFQNSMINNNGANSSIQLGLNGARGSNMPQNMGSMHFQIFNDQISNPSNFQVSPQQMASSDFLTQSQMYQFKQQFQVFNPQDSYSESQVLNNFEQSNRFNESNNLQIIKESPHTSNLSSSIAQNTQNSNNWVSNNQQCESDEENSSPNFSNRKRSNSEGEMNEQLQKLHLSQNQYCSRSQNDLNNSDKSNSHSKASGQSPIKQANKKSKNKQQYIVKEYSDSNSQGSRNQLSDDYNQSQNKPNYSLFDQSKTGKQQFIVKYKYLQYIKNFSSRQTY</sequence>
<dbReference type="GeneID" id="7828316"/>
<name>I7M3Z8_TETTS</name>
<dbReference type="InterPro" id="IPR045234">
    <property type="entry name" value="Unkempt-like"/>
</dbReference>
<dbReference type="InterPro" id="IPR000571">
    <property type="entry name" value="Znf_CCCH"/>
</dbReference>
<gene>
    <name evidence="7" type="ORF">TTHERM_00239370</name>
</gene>
<evidence type="ECO:0000256" key="4">
    <source>
        <dbReference type="PROSITE-ProRule" id="PRU00723"/>
    </source>
</evidence>
<dbReference type="OrthoDB" id="20534at2759"/>
<feature type="region of interest" description="Disordered" evidence="5">
    <location>
        <begin position="520"/>
        <end position="572"/>
    </location>
</feature>
<evidence type="ECO:0000313" key="7">
    <source>
        <dbReference type="EMBL" id="EAS04616.3"/>
    </source>
</evidence>
<evidence type="ECO:0000256" key="1">
    <source>
        <dbReference type="ARBA" id="ARBA00022723"/>
    </source>
</evidence>
<evidence type="ECO:0000256" key="3">
    <source>
        <dbReference type="ARBA" id="ARBA00022833"/>
    </source>
</evidence>
<feature type="region of interest" description="Disordered" evidence="5">
    <location>
        <begin position="586"/>
        <end position="656"/>
    </location>
</feature>
<keyword evidence="2 4" id="KW-0863">Zinc-finger</keyword>
<dbReference type="RefSeq" id="XP_001024861.3">
    <property type="nucleotide sequence ID" value="XM_001024861.3"/>
</dbReference>
<dbReference type="GO" id="GO:0008270">
    <property type="term" value="F:zinc ion binding"/>
    <property type="evidence" value="ECO:0007669"/>
    <property type="project" value="UniProtKB-KW"/>
</dbReference>
<evidence type="ECO:0000256" key="2">
    <source>
        <dbReference type="ARBA" id="ARBA00022771"/>
    </source>
</evidence>
<feature type="region of interest" description="Disordered" evidence="5">
    <location>
        <begin position="347"/>
        <end position="385"/>
    </location>
</feature>
<dbReference type="PANTHER" id="PTHR14493">
    <property type="entry name" value="UNKEMPT FAMILY MEMBER"/>
    <property type="match status" value="1"/>
</dbReference>
<keyword evidence="1 4" id="KW-0479">Metal-binding</keyword>
<dbReference type="PROSITE" id="PS50103">
    <property type="entry name" value="ZF_C3H1"/>
    <property type="match status" value="1"/>
</dbReference>
<dbReference type="InParanoid" id="I7M3Z8"/>
<proteinExistence type="predicted"/>
<dbReference type="InterPro" id="IPR036855">
    <property type="entry name" value="Znf_CCCH_sf"/>
</dbReference>
<organism evidence="7 8">
    <name type="scientific">Tetrahymena thermophila (strain SB210)</name>
    <dbReference type="NCBI Taxonomy" id="312017"/>
    <lineage>
        <taxon>Eukaryota</taxon>
        <taxon>Sar</taxon>
        <taxon>Alveolata</taxon>
        <taxon>Ciliophora</taxon>
        <taxon>Intramacronucleata</taxon>
        <taxon>Oligohymenophorea</taxon>
        <taxon>Hymenostomatida</taxon>
        <taxon>Tetrahymenina</taxon>
        <taxon>Tetrahymenidae</taxon>
        <taxon>Tetrahymena</taxon>
    </lineage>
</organism>
<evidence type="ECO:0000259" key="6">
    <source>
        <dbReference type="PROSITE" id="PS50103"/>
    </source>
</evidence>
<feature type="compositionally biased region" description="Polar residues" evidence="5">
    <location>
        <begin position="375"/>
        <end position="385"/>
    </location>
</feature>